<accession>A0A2G5UP21</accession>
<evidence type="ECO:0000313" key="1">
    <source>
        <dbReference type="EMBL" id="PIC41314.1"/>
    </source>
</evidence>
<organism evidence="1 2">
    <name type="scientific">Caenorhabditis nigoni</name>
    <dbReference type="NCBI Taxonomy" id="1611254"/>
    <lineage>
        <taxon>Eukaryota</taxon>
        <taxon>Metazoa</taxon>
        <taxon>Ecdysozoa</taxon>
        <taxon>Nematoda</taxon>
        <taxon>Chromadorea</taxon>
        <taxon>Rhabditida</taxon>
        <taxon>Rhabditina</taxon>
        <taxon>Rhabditomorpha</taxon>
        <taxon>Rhabditoidea</taxon>
        <taxon>Rhabditidae</taxon>
        <taxon>Peloderinae</taxon>
        <taxon>Caenorhabditis</taxon>
    </lineage>
</organism>
<proteinExistence type="predicted"/>
<keyword evidence="2" id="KW-1185">Reference proteome</keyword>
<name>A0A2G5UP21_9PELO</name>
<comment type="caution">
    <text evidence="1">The sequence shown here is derived from an EMBL/GenBank/DDBJ whole genome shotgun (WGS) entry which is preliminary data.</text>
</comment>
<dbReference type="Proteomes" id="UP000230233">
    <property type="component" value="Chromosome III"/>
</dbReference>
<protein>
    <submittedName>
        <fullName evidence="1">Uncharacterized protein</fullName>
    </submittedName>
</protein>
<reference evidence="2" key="1">
    <citation type="submission" date="2017-10" db="EMBL/GenBank/DDBJ databases">
        <title>Rapid genome shrinkage in a self-fertile nematode reveals novel sperm competition proteins.</title>
        <authorList>
            <person name="Yin D."/>
            <person name="Schwarz E.M."/>
            <person name="Thomas C.G."/>
            <person name="Felde R.L."/>
            <person name="Korf I.F."/>
            <person name="Cutter A.D."/>
            <person name="Schartner C.M."/>
            <person name="Ralston E.J."/>
            <person name="Meyer B.J."/>
            <person name="Haag E.S."/>
        </authorList>
    </citation>
    <scope>NUCLEOTIDE SEQUENCE [LARGE SCALE GENOMIC DNA]</scope>
    <source>
        <strain evidence="2">JU1422</strain>
    </source>
</reference>
<dbReference type="AlphaFoldDB" id="A0A2G5UP21"/>
<evidence type="ECO:0000313" key="2">
    <source>
        <dbReference type="Proteomes" id="UP000230233"/>
    </source>
</evidence>
<dbReference type="EMBL" id="PDUG01000003">
    <property type="protein sequence ID" value="PIC41314.1"/>
    <property type="molecule type" value="Genomic_DNA"/>
</dbReference>
<gene>
    <name evidence="1" type="primary">Cnig_chr_III.g8775</name>
    <name evidence="1" type="ORF">B9Z55_008775</name>
</gene>
<sequence length="116" mass="13303">MTSRKQLRRNFTVTTAFINIKDLPWPFRFHVASARIRYKRNGISSFVSISIPLDPANRLQPTSPPRHHQCPNRLLASSLPMPIRSMMSQWKMQVALSSLLLLLLRKVNSLAVVIPQ</sequence>